<keyword evidence="4" id="KW-1185">Reference proteome</keyword>
<organism evidence="3 4">
    <name type="scientific">Microbacterium azadirachtae</name>
    <dbReference type="NCBI Taxonomy" id="582680"/>
    <lineage>
        <taxon>Bacteria</taxon>
        <taxon>Bacillati</taxon>
        <taxon>Actinomycetota</taxon>
        <taxon>Actinomycetes</taxon>
        <taxon>Micrococcales</taxon>
        <taxon>Microbacteriaceae</taxon>
        <taxon>Microbacterium</taxon>
    </lineage>
</organism>
<comment type="caution">
    <text evidence="3">The sequence shown here is derived from an EMBL/GenBank/DDBJ whole genome shotgun (WGS) entry which is preliminary data.</text>
</comment>
<keyword evidence="3" id="KW-0645">Protease</keyword>
<evidence type="ECO:0000259" key="2">
    <source>
        <dbReference type="Pfam" id="PF02557"/>
    </source>
</evidence>
<dbReference type="EMBL" id="JYIX01000033">
    <property type="protein sequence ID" value="KJL33541.1"/>
    <property type="molecule type" value="Genomic_DNA"/>
</dbReference>
<evidence type="ECO:0000313" key="3">
    <source>
        <dbReference type="EMBL" id="KJL33541.1"/>
    </source>
</evidence>
<dbReference type="PATRIC" id="fig|582680.6.peg.1820"/>
<keyword evidence="1" id="KW-0472">Membrane</keyword>
<evidence type="ECO:0000313" key="4">
    <source>
        <dbReference type="Proteomes" id="UP000033740"/>
    </source>
</evidence>
<dbReference type="EC" id="3.4.16.4" evidence="3"/>
<dbReference type="GO" id="GO:0009002">
    <property type="term" value="F:serine-type D-Ala-D-Ala carboxypeptidase activity"/>
    <property type="evidence" value="ECO:0007669"/>
    <property type="project" value="UniProtKB-EC"/>
</dbReference>
<dbReference type="InterPro" id="IPR009045">
    <property type="entry name" value="Zn_M74/Hedgehog-like"/>
</dbReference>
<dbReference type="STRING" id="582680.RS86_01762"/>
<keyword evidence="1" id="KW-1133">Transmembrane helix</keyword>
<dbReference type="GO" id="GO:0006508">
    <property type="term" value="P:proteolysis"/>
    <property type="evidence" value="ECO:0007669"/>
    <property type="project" value="InterPro"/>
</dbReference>
<dbReference type="InterPro" id="IPR052179">
    <property type="entry name" value="DD-CPase-like"/>
</dbReference>
<proteinExistence type="predicted"/>
<dbReference type="AlphaFoldDB" id="A0A0F0LPR8"/>
<feature type="transmembrane region" description="Helical" evidence="1">
    <location>
        <begin position="7"/>
        <end position="27"/>
    </location>
</feature>
<accession>A0A0F0LPR8</accession>
<name>A0A0F0LPR8_9MICO</name>
<dbReference type="Pfam" id="PF02557">
    <property type="entry name" value="VanY"/>
    <property type="match status" value="1"/>
</dbReference>
<keyword evidence="3" id="KW-0121">Carboxypeptidase</keyword>
<dbReference type="PANTHER" id="PTHR34385:SF1">
    <property type="entry name" value="PEPTIDOGLYCAN L-ALANYL-D-GLUTAMATE ENDOPEPTIDASE CWLK"/>
    <property type="match status" value="1"/>
</dbReference>
<dbReference type="InterPro" id="IPR058193">
    <property type="entry name" value="VanY/YodJ_core_dom"/>
</dbReference>
<gene>
    <name evidence="3" type="primary">vanY</name>
    <name evidence="3" type="ORF">RS86_01762</name>
</gene>
<protein>
    <submittedName>
        <fullName evidence="3">D-alanyl-D-alanine carboxypeptidase</fullName>
        <ecNumber evidence="3">3.4.16.4</ecNumber>
    </submittedName>
</protein>
<dbReference type="Gene3D" id="3.30.1380.10">
    <property type="match status" value="1"/>
</dbReference>
<sequence length="310" mass="31096">MDPRVTFRLYVTIGLAVALIGALWALADGSASAGPGGHATADAKVAGIAEVAMPQTATSLPSVQLHATAASNPCAQTPVQQALASGGDDAVVAAFGGGAAFRAAVAAGNAPCIDLSDPHRDWVVVNKARPLSPVTFAPTSFGDPALSVDGAGSLRSDTANALNQLSAAADAAGVGSVALASGYRSYDTQVQTYSGQVATYGQAQGDALSARPGHSEHQTGLAADVVSCAGGCGDIDSFGGTAAGAWVAENGWQYGFIVRYVAGQTPITGYDPEPWHLRYVGVPLATAYHDGGFATLEQFFGLAAAPAYLG</sequence>
<dbReference type="CDD" id="cd14852">
    <property type="entry name" value="LD-carboxypeptidase"/>
    <property type="match status" value="1"/>
</dbReference>
<keyword evidence="3" id="KW-0378">Hydrolase</keyword>
<evidence type="ECO:0000256" key="1">
    <source>
        <dbReference type="SAM" id="Phobius"/>
    </source>
</evidence>
<dbReference type="InterPro" id="IPR003709">
    <property type="entry name" value="VanY-like_core_dom"/>
</dbReference>
<feature type="domain" description="D-alanyl-D-alanine carboxypeptidase-like core" evidence="2">
    <location>
        <begin position="153"/>
        <end position="281"/>
    </location>
</feature>
<dbReference type="SUPFAM" id="SSF55166">
    <property type="entry name" value="Hedgehog/DD-peptidase"/>
    <property type="match status" value="1"/>
</dbReference>
<dbReference type="Proteomes" id="UP000033740">
    <property type="component" value="Unassembled WGS sequence"/>
</dbReference>
<reference evidence="3 4" key="1">
    <citation type="submission" date="2015-02" db="EMBL/GenBank/DDBJ databases">
        <title>Draft genome sequences of ten Microbacterium spp. with emphasis on heavy metal contaminated environments.</title>
        <authorList>
            <person name="Corretto E."/>
        </authorList>
    </citation>
    <scope>NUCLEOTIDE SEQUENCE [LARGE SCALE GENOMIC DNA]</scope>
    <source>
        <strain evidence="3 4">ARN176</strain>
    </source>
</reference>
<dbReference type="PANTHER" id="PTHR34385">
    <property type="entry name" value="D-ALANYL-D-ALANINE CARBOXYPEPTIDASE"/>
    <property type="match status" value="1"/>
</dbReference>
<keyword evidence="1" id="KW-0812">Transmembrane</keyword>